<feature type="active site" description="Charge relay system" evidence="5">
    <location>
        <position position="294"/>
    </location>
</feature>
<evidence type="ECO:0000256" key="3">
    <source>
        <dbReference type="ARBA" id="ARBA00022801"/>
    </source>
</evidence>
<dbReference type="InterPro" id="IPR023827">
    <property type="entry name" value="Peptidase_S8_Asp-AS"/>
</dbReference>
<dbReference type="RefSeq" id="WP_338679965.1">
    <property type="nucleotide sequence ID" value="NZ_CP142523.1"/>
</dbReference>
<accession>A0ABZ2GPZ1</accession>
<dbReference type="PANTHER" id="PTHR43806">
    <property type="entry name" value="PEPTIDASE S8"/>
    <property type="match status" value="1"/>
</dbReference>
<name>A0ABZ2GPZ1_9BURK</name>
<evidence type="ECO:0000256" key="5">
    <source>
        <dbReference type="PROSITE-ProRule" id="PRU01240"/>
    </source>
</evidence>
<feature type="active site" description="Charge relay system" evidence="5">
    <location>
        <position position="262"/>
    </location>
</feature>
<dbReference type="PRINTS" id="PR00723">
    <property type="entry name" value="SUBTILISIN"/>
</dbReference>
<dbReference type="EMBL" id="CP142523">
    <property type="protein sequence ID" value="WWO46365.1"/>
    <property type="molecule type" value="Genomic_DNA"/>
</dbReference>
<evidence type="ECO:0000256" key="2">
    <source>
        <dbReference type="ARBA" id="ARBA00022670"/>
    </source>
</evidence>
<dbReference type="Proteomes" id="UP001373909">
    <property type="component" value="Chromosome"/>
</dbReference>
<dbReference type="CDD" id="cd04847">
    <property type="entry name" value="Peptidases_S8_Subtilisin_like_2"/>
    <property type="match status" value="1"/>
</dbReference>
<evidence type="ECO:0000313" key="8">
    <source>
        <dbReference type="Proteomes" id="UP001373909"/>
    </source>
</evidence>
<dbReference type="PROSITE" id="PS51892">
    <property type="entry name" value="SUBTILASE"/>
    <property type="match status" value="1"/>
</dbReference>
<evidence type="ECO:0000313" key="7">
    <source>
        <dbReference type="EMBL" id="WWO46365.1"/>
    </source>
</evidence>
<dbReference type="InterPro" id="IPR015500">
    <property type="entry name" value="Peptidase_S8_subtilisin-rel"/>
</dbReference>
<sequence>MAEQYKHIKITKEKLENDRRTRDYNIPTFKRGDLAGHGQKLNQALGNAFAQAKKQVSSVEDRFILKLEYTGMLDIKNLIKHGVEFISQEGNNICIVFANEAGLAKFSDHLSRLGKNDANITYKQILTALENVDNWTRSDRESWAVKFYGLPKNDTFRLDIELWPVQSSRHPLRQKLIQDFTAWLRANHIRQIDQVSLDSLIMYRVEVTLAQADLLLEHTDIRYVDLLPKSGINYSQMNFDIAKLPGEISAPAENSARVCILDSGINTNHPLLRSAIAENTSFVTGEEAEDDAGHGTAVAGIALYGDLEAAAASNYWKPEFWLYSGKILSRDKDTGETKYDEKTIESTLEKAVAYFAGEQGCRIFNLSIGNTNSPYDGFHVKGIAYILDKLAREYDVLFIVSAGNFNGCEEPPIPKESWREEYPSYLSCPESIIIDPAPALNAITVGSLARHNAHENEQKYPEIHALTPAGERQPSPFTRHGPSVKGAIKPDLVATGGNIASPMRTEGKQWQAEARGMGVLCLNHEFIGRTLFKEISGTSFAAPYITHLAARLLNEYPTASANLLRAMLVNQASIPNESVGIFTKNHIDSHKEENKSDLQRDVMGYGAIDTDALFRSSESAVVLHSENTIKNNTHQFFELPLPEHFLRSQRAKRELRVSLAHSPAVRTTRLDYVATKIFFKLVKGKSLADVERSFNHDLQDETKVRNDDAVTNREITSQARSKGTVQASIWSFKQLSPNVKWFVVVTRQDRPDWGAQMSLEEEAYALAITITDRENIEPQLYTQIQNRVQIQERERARA</sequence>
<comment type="similarity">
    <text evidence="1 5">Belongs to the peptidase S8 family.</text>
</comment>
<evidence type="ECO:0000259" key="6">
    <source>
        <dbReference type="Pfam" id="PF00082"/>
    </source>
</evidence>
<feature type="active site" description="Charge relay system" evidence="5">
    <location>
        <position position="539"/>
    </location>
</feature>
<feature type="domain" description="Peptidase S8/S53" evidence="6">
    <location>
        <begin position="256"/>
        <end position="583"/>
    </location>
</feature>
<evidence type="ECO:0000256" key="4">
    <source>
        <dbReference type="ARBA" id="ARBA00022825"/>
    </source>
</evidence>
<dbReference type="InterPro" id="IPR050131">
    <property type="entry name" value="Peptidase_S8_subtilisin-like"/>
</dbReference>
<dbReference type="Gene3D" id="3.40.50.200">
    <property type="entry name" value="Peptidase S8/S53 domain"/>
    <property type="match status" value="1"/>
</dbReference>
<dbReference type="Pfam" id="PF00082">
    <property type="entry name" value="Peptidase_S8"/>
    <property type="match status" value="1"/>
</dbReference>
<reference evidence="7 8" key="1">
    <citation type="submission" date="2024-01" db="EMBL/GenBank/DDBJ databases">
        <title>Draft genome sequences of nine bacterial species from freshwater ponds near Washington, DC.</title>
        <authorList>
            <person name="Pavloudi C."/>
            <person name="Oliver L."/>
            <person name="Slattery K."/>
            <person name="Lissner G."/>
            <person name="Saw J.H."/>
        </authorList>
    </citation>
    <scope>NUCLEOTIDE SEQUENCE [LARGE SCALE GENOMIC DNA]</scope>
    <source>
        <strain evidence="8">TB1-E2</strain>
    </source>
</reference>
<dbReference type="PROSITE" id="PS00136">
    <property type="entry name" value="SUBTILASE_ASP"/>
    <property type="match status" value="1"/>
</dbReference>
<keyword evidence="4 5" id="KW-0720">Serine protease</keyword>
<gene>
    <name evidence="7" type="ORF">OPV09_27365</name>
</gene>
<dbReference type="SUPFAM" id="SSF52743">
    <property type="entry name" value="Subtilisin-like"/>
    <property type="match status" value="1"/>
</dbReference>
<keyword evidence="8" id="KW-1185">Reference proteome</keyword>
<proteinExistence type="inferred from homology"/>
<dbReference type="InterPro" id="IPR000209">
    <property type="entry name" value="Peptidase_S8/S53_dom"/>
</dbReference>
<evidence type="ECO:0000256" key="1">
    <source>
        <dbReference type="ARBA" id="ARBA00011073"/>
    </source>
</evidence>
<protein>
    <submittedName>
        <fullName evidence="7">S8 family peptidase</fullName>
    </submittedName>
</protein>
<dbReference type="InterPro" id="IPR034074">
    <property type="entry name" value="Y4bN_pept_dom"/>
</dbReference>
<keyword evidence="3 5" id="KW-0378">Hydrolase</keyword>
<dbReference type="InterPro" id="IPR036852">
    <property type="entry name" value="Peptidase_S8/S53_dom_sf"/>
</dbReference>
<dbReference type="PANTHER" id="PTHR43806:SF11">
    <property type="entry name" value="CEREVISIN-RELATED"/>
    <property type="match status" value="1"/>
</dbReference>
<organism evidence="7 8">
    <name type="scientific">Janthinobacterium aestuarii</name>
    <dbReference type="NCBI Taxonomy" id="2985511"/>
    <lineage>
        <taxon>Bacteria</taxon>
        <taxon>Pseudomonadati</taxon>
        <taxon>Pseudomonadota</taxon>
        <taxon>Betaproteobacteria</taxon>
        <taxon>Burkholderiales</taxon>
        <taxon>Oxalobacteraceae</taxon>
        <taxon>Janthinobacterium</taxon>
    </lineage>
</organism>
<keyword evidence="2 5" id="KW-0645">Protease</keyword>